<dbReference type="Proteomes" id="UP000504630">
    <property type="component" value="Chromosome 3"/>
</dbReference>
<feature type="compositionally biased region" description="Acidic residues" evidence="1">
    <location>
        <begin position="212"/>
        <end position="237"/>
    </location>
</feature>
<dbReference type="PROSITE" id="PS51257">
    <property type="entry name" value="PROKAR_LIPOPROTEIN"/>
    <property type="match status" value="1"/>
</dbReference>
<dbReference type="GeneID" id="115003842"/>
<evidence type="ECO:0000256" key="1">
    <source>
        <dbReference type="SAM" id="MobiDB-lite"/>
    </source>
</evidence>
<dbReference type="AlphaFoldDB" id="A0A6J2P8F2"/>
<dbReference type="OrthoDB" id="8949776at2759"/>
<feature type="compositionally biased region" description="Basic and acidic residues" evidence="1">
    <location>
        <begin position="53"/>
        <end position="62"/>
    </location>
</feature>
<proteinExistence type="predicted"/>
<evidence type="ECO:0000313" key="2">
    <source>
        <dbReference type="Proteomes" id="UP000504630"/>
    </source>
</evidence>
<feature type="compositionally biased region" description="Low complexity" evidence="1">
    <location>
        <begin position="186"/>
        <end position="196"/>
    </location>
</feature>
<sequence length="258" mass="28427">MACKQPVMAHRKRPGTSGGNSMAAPGLASCPTPHPTESCDLKALPPRQRPVRYPKESRDPKPLPRSCKVQYSSPKSQDVGCKHPEVDVNAEVEVKLYSNQADAELENQRPATPSTPEHEHEHKDHVRADFHGGADSLDDDSSSDYINNTSDEEEDYDDGLAEEDEGVTYYIRYCPEDDSYLEGVDSSGQNQNQSQGDCVTTIQPGGVHTDECQEAVEGEGEGEGEVREEEWVEDDGGEGVVRKEWREEEEEAPVGRVG</sequence>
<feature type="compositionally biased region" description="Acidic residues" evidence="1">
    <location>
        <begin position="150"/>
        <end position="166"/>
    </location>
</feature>
<evidence type="ECO:0000313" key="3">
    <source>
        <dbReference type="RefSeq" id="XP_029281646.1"/>
    </source>
</evidence>
<dbReference type="RefSeq" id="XP_029281646.1">
    <property type="nucleotide sequence ID" value="XM_029425786.1"/>
</dbReference>
<organism evidence="2 3">
    <name type="scientific">Cottoperca gobio</name>
    <name type="common">Frogmouth</name>
    <name type="synonym">Aphritis gobio</name>
    <dbReference type="NCBI Taxonomy" id="56716"/>
    <lineage>
        <taxon>Eukaryota</taxon>
        <taxon>Metazoa</taxon>
        <taxon>Chordata</taxon>
        <taxon>Craniata</taxon>
        <taxon>Vertebrata</taxon>
        <taxon>Euteleostomi</taxon>
        <taxon>Actinopterygii</taxon>
        <taxon>Neopterygii</taxon>
        <taxon>Teleostei</taxon>
        <taxon>Neoteleostei</taxon>
        <taxon>Acanthomorphata</taxon>
        <taxon>Eupercaria</taxon>
        <taxon>Perciformes</taxon>
        <taxon>Notothenioidei</taxon>
        <taxon>Bovichtidae</taxon>
        <taxon>Cottoperca</taxon>
    </lineage>
</organism>
<name>A0A6J2P8F2_COTGO</name>
<feature type="compositionally biased region" description="Basic and acidic residues" evidence="1">
    <location>
        <begin position="116"/>
        <end position="132"/>
    </location>
</feature>
<keyword evidence="2" id="KW-1185">Reference proteome</keyword>
<feature type="region of interest" description="Disordered" evidence="1">
    <location>
        <begin position="1"/>
        <end position="258"/>
    </location>
</feature>
<dbReference type="InParanoid" id="A0A6J2P8F2"/>
<gene>
    <name evidence="3" type="primary">LOC115003842</name>
</gene>
<protein>
    <submittedName>
        <fullName evidence="3">Uncharacterized protein LOC115003842</fullName>
    </submittedName>
</protein>
<reference evidence="3" key="1">
    <citation type="submission" date="2025-08" db="UniProtKB">
        <authorList>
            <consortium name="RefSeq"/>
        </authorList>
    </citation>
    <scope>IDENTIFICATION</scope>
</reference>
<dbReference type="KEGG" id="cgob:115003842"/>
<accession>A0A6J2P8F2</accession>